<evidence type="ECO:0000259" key="12">
    <source>
        <dbReference type="Pfam" id="PF21974"/>
    </source>
</evidence>
<evidence type="ECO:0000256" key="3">
    <source>
        <dbReference type="ARBA" id="ARBA00004496"/>
    </source>
</evidence>
<evidence type="ECO:0000256" key="5">
    <source>
        <dbReference type="ARBA" id="ARBA00016034"/>
    </source>
</evidence>
<evidence type="ECO:0000256" key="10">
    <source>
        <dbReference type="SAM" id="MobiDB-lite"/>
    </source>
</evidence>
<evidence type="ECO:0000256" key="6">
    <source>
        <dbReference type="ARBA" id="ARBA00022448"/>
    </source>
</evidence>
<dbReference type="InterPro" id="IPR017336">
    <property type="entry name" value="Snurportin-1"/>
</dbReference>
<evidence type="ECO:0000259" key="11">
    <source>
        <dbReference type="Pfam" id="PF11538"/>
    </source>
</evidence>
<dbReference type="GO" id="GO:0061015">
    <property type="term" value="P:snRNA import into nucleus"/>
    <property type="evidence" value="ECO:0007669"/>
    <property type="project" value="InterPro"/>
</dbReference>
<dbReference type="PANTHER" id="PTHR13403">
    <property type="entry name" value="SNURPORTIN1 RNUT1 PROTEIN RNA, U TRANSPORTER 1"/>
    <property type="match status" value="1"/>
</dbReference>
<dbReference type="SUPFAM" id="SSF56091">
    <property type="entry name" value="DNA ligase/mRNA capping enzyme, catalytic domain"/>
    <property type="match status" value="1"/>
</dbReference>
<name>A0AAV2TG34_CALDB</name>
<dbReference type="GO" id="GO:0005634">
    <property type="term" value="C:nucleus"/>
    <property type="evidence" value="ECO:0007669"/>
    <property type="project" value="UniProtKB-SubCell"/>
</dbReference>
<dbReference type="InterPro" id="IPR047857">
    <property type="entry name" value="Snurportin1_C"/>
</dbReference>
<dbReference type="EMBL" id="CAXLJL010000268">
    <property type="protein sequence ID" value="CAL5135846.1"/>
    <property type="molecule type" value="Genomic_DNA"/>
</dbReference>
<evidence type="ECO:0000256" key="8">
    <source>
        <dbReference type="ARBA" id="ARBA00022884"/>
    </source>
</evidence>
<evidence type="ECO:0000256" key="1">
    <source>
        <dbReference type="ARBA" id="ARBA00003975"/>
    </source>
</evidence>
<comment type="subcellular location">
    <subcellularLocation>
        <location evidence="3">Cytoplasm</location>
    </subcellularLocation>
    <subcellularLocation>
        <location evidence="2">Nucleus</location>
    </subcellularLocation>
</comment>
<comment type="function">
    <text evidence="1">Functions as an U snRNP-specific nuclear import adapter. Involved in the trimethylguanosine (m3G)-cap-dependent nuclear import of U snRNPs. Binds specifically to the terminal m3G-cap U snRNAs.</text>
</comment>
<evidence type="ECO:0000256" key="7">
    <source>
        <dbReference type="ARBA" id="ARBA00022490"/>
    </source>
</evidence>
<evidence type="ECO:0000256" key="4">
    <source>
        <dbReference type="ARBA" id="ARBA00007540"/>
    </source>
</evidence>
<evidence type="ECO:0000256" key="2">
    <source>
        <dbReference type="ARBA" id="ARBA00004123"/>
    </source>
</evidence>
<dbReference type="PANTHER" id="PTHR13403:SF6">
    <property type="entry name" value="SNURPORTIN-1"/>
    <property type="match status" value="1"/>
</dbReference>
<evidence type="ECO:0000313" key="14">
    <source>
        <dbReference type="Proteomes" id="UP001497525"/>
    </source>
</evidence>
<reference evidence="13" key="1">
    <citation type="submission" date="2024-06" db="EMBL/GenBank/DDBJ databases">
        <authorList>
            <person name="Liu X."/>
            <person name="Lenzi L."/>
            <person name="Haldenby T S."/>
            <person name="Uol C."/>
        </authorList>
    </citation>
    <scope>NUCLEOTIDE SEQUENCE</scope>
</reference>
<proteinExistence type="inferred from homology"/>
<dbReference type="Proteomes" id="UP001497525">
    <property type="component" value="Unassembled WGS sequence"/>
</dbReference>
<dbReference type="Pfam" id="PF21974">
    <property type="entry name" value="SPN1_m3Gcap_bd"/>
    <property type="match status" value="1"/>
</dbReference>
<organism evidence="13 14">
    <name type="scientific">Calicophoron daubneyi</name>
    <name type="common">Rumen fluke</name>
    <name type="synonym">Paramphistomum daubneyi</name>
    <dbReference type="NCBI Taxonomy" id="300641"/>
    <lineage>
        <taxon>Eukaryota</taxon>
        <taxon>Metazoa</taxon>
        <taxon>Spiralia</taxon>
        <taxon>Lophotrochozoa</taxon>
        <taxon>Platyhelminthes</taxon>
        <taxon>Trematoda</taxon>
        <taxon>Digenea</taxon>
        <taxon>Plagiorchiida</taxon>
        <taxon>Pronocephalata</taxon>
        <taxon>Paramphistomoidea</taxon>
        <taxon>Paramphistomidae</taxon>
        <taxon>Calicophoron</taxon>
    </lineage>
</organism>
<evidence type="ECO:0000256" key="9">
    <source>
        <dbReference type="ARBA" id="ARBA00023242"/>
    </source>
</evidence>
<feature type="region of interest" description="Disordered" evidence="10">
    <location>
        <begin position="358"/>
        <end position="378"/>
    </location>
</feature>
<accession>A0AAV2TG34</accession>
<sequence length="378" mass="43647">MPDFFPFCSPMDNEMTVCQLSAQMSGDWGLGDQGSNAAVEEKSSHPRINLYKNRGRAGDQERRWRAELEAIREKKRRQEKFDSNRKNSMELLLQNLDERESAANPWSSKRVSCTGKSWRSYSHNLMLAEWLLFMPPTFADDYLLKLCPKGRHVLVRAAYGATKIYSRTGYLLFRTQSRLPGGGLGQSEHQSSANSTVLDCIMIRPENSLTEDLDGDLSVKSSPILMYVVDVIYFRKTCYTELPFRERCSWLENYHRSEIEEEVSDDPIRFRVLSSYPCTEESMKTVFLAKPEFDLDGVLFYHEAVRYKPGATPLVGWLKPYMLAEWFPSLQLHPDYSNETPEDYTNYLNEIRHQEESASLRTRSYKKSLALSPGKQTS</sequence>
<dbReference type="AlphaFoldDB" id="A0AAV2TG34"/>
<keyword evidence="6" id="KW-0813">Transport</keyword>
<keyword evidence="9" id="KW-0539">Nucleus</keyword>
<feature type="domain" description="Snurportin-1 m3G cap-binding" evidence="12">
    <location>
        <begin position="125"/>
        <end position="320"/>
    </location>
</feature>
<feature type="domain" description="Snurportin-1 N-terminal" evidence="11">
    <location>
        <begin position="45"/>
        <end position="86"/>
    </location>
</feature>
<keyword evidence="8" id="KW-0694">RNA-binding</keyword>
<dbReference type="GO" id="GO:0003723">
    <property type="term" value="F:RNA binding"/>
    <property type="evidence" value="ECO:0007669"/>
    <property type="project" value="UniProtKB-KW"/>
</dbReference>
<dbReference type="GO" id="GO:0005737">
    <property type="term" value="C:cytoplasm"/>
    <property type="evidence" value="ECO:0007669"/>
    <property type="project" value="UniProtKB-SubCell"/>
</dbReference>
<dbReference type="InterPro" id="IPR024721">
    <property type="entry name" value="Snurportin-1_N"/>
</dbReference>
<comment type="caution">
    <text evidence="13">The sequence shown here is derived from an EMBL/GenBank/DDBJ whole genome shotgun (WGS) entry which is preliminary data.</text>
</comment>
<comment type="similarity">
    <text evidence="4">Belongs to the snurportin family.</text>
</comment>
<keyword evidence="7" id="KW-0963">Cytoplasm</keyword>
<evidence type="ECO:0000313" key="13">
    <source>
        <dbReference type="EMBL" id="CAL5135846.1"/>
    </source>
</evidence>
<gene>
    <name evidence="13" type="ORF">CDAUBV1_LOCUS9957</name>
</gene>
<dbReference type="Pfam" id="PF11538">
    <property type="entry name" value="Snurportin1"/>
    <property type="match status" value="1"/>
</dbReference>
<protein>
    <recommendedName>
        <fullName evidence="5">Snurportin-1</fullName>
    </recommendedName>
</protein>
<dbReference type="Gene3D" id="3.30.470.30">
    <property type="entry name" value="DNA ligase/mRNA capping enzyme"/>
    <property type="match status" value="1"/>
</dbReference>